<organism evidence="1 2">
    <name type="scientific">Flavobacterium qiangtangense</name>
    <dbReference type="NCBI Taxonomy" id="1442595"/>
    <lineage>
        <taxon>Bacteria</taxon>
        <taxon>Pseudomonadati</taxon>
        <taxon>Bacteroidota</taxon>
        <taxon>Flavobacteriia</taxon>
        <taxon>Flavobacteriales</taxon>
        <taxon>Flavobacteriaceae</taxon>
        <taxon>Flavobacterium</taxon>
    </lineage>
</organism>
<keyword evidence="2" id="KW-1185">Reference proteome</keyword>
<protein>
    <recommendedName>
        <fullName evidence="3">DUF1349 domain-containing protein</fullName>
    </recommendedName>
</protein>
<reference evidence="2" key="1">
    <citation type="journal article" date="2019" name="Int. J. Syst. Evol. Microbiol.">
        <title>The Global Catalogue of Microorganisms (GCM) 10K type strain sequencing project: providing services to taxonomists for standard genome sequencing and annotation.</title>
        <authorList>
            <consortium name="The Broad Institute Genomics Platform"/>
            <consortium name="The Broad Institute Genome Sequencing Center for Infectious Disease"/>
            <person name="Wu L."/>
            <person name="Ma J."/>
        </authorList>
    </citation>
    <scope>NUCLEOTIDE SEQUENCE [LARGE SCALE GENOMIC DNA]</scope>
    <source>
        <strain evidence="2">CCUG 49679</strain>
    </source>
</reference>
<dbReference type="Proteomes" id="UP001596287">
    <property type="component" value="Unassembled WGS sequence"/>
</dbReference>
<gene>
    <name evidence="1" type="ORF">ACFPVY_08950</name>
</gene>
<evidence type="ECO:0000313" key="1">
    <source>
        <dbReference type="EMBL" id="MFC6096773.1"/>
    </source>
</evidence>
<proteinExistence type="predicted"/>
<dbReference type="EMBL" id="JBHSQB010000007">
    <property type="protein sequence ID" value="MFC6096773.1"/>
    <property type="molecule type" value="Genomic_DNA"/>
</dbReference>
<name>A0ABW1PMI3_9FLAO</name>
<sequence length="155" mass="17980">MKFNLDFTTDYGQFYICDKNFLGQTDSENFWTDKAYDNKIAVENGILGIAIGNEEGIVKCEFEILVSRNLKVDFNDFDHIVEASLKIDSGFFQVLDCPNSEVQFQTEVENGEFRARIYSRNLALAFDENPQDSYLIQIWKEEFSEPIVLKRFSVI</sequence>
<accession>A0ABW1PMI3</accession>
<dbReference type="RefSeq" id="WP_379791638.1">
    <property type="nucleotide sequence ID" value="NZ_JBHSQB010000007.1"/>
</dbReference>
<comment type="caution">
    <text evidence="1">The sequence shown here is derived from an EMBL/GenBank/DDBJ whole genome shotgun (WGS) entry which is preliminary data.</text>
</comment>
<evidence type="ECO:0000313" key="2">
    <source>
        <dbReference type="Proteomes" id="UP001596287"/>
    </source>
</evidence>
<evidence type="ECO:0008006" key="3">
    <source>
        <dbReference type="Google" id="ProtNLM"/>
    </source>
</evidence>